<dbReference type="Proteomes" id="UP001157440">
    <property type="component" value="Unassembled WGS sequence"/>
</dbReference>
<dbReference type="RefSeq" id="WP_238196361.1">
    <property type="nucleotide sequence ID" value="NZ_BPQZ01000010.1"/>
</dbReference>
<gene>
    <name evidence="1" type="ORF">GCM10007890_21380</name>
</gene>
<organism evidence="1 2">
    <name type="scientific">Methylobacterium tardum</name>
    <dbReference type="NCBI Taxonomy" id="374432"/>
    <lineage>
        <taxon>Bacteria</taxon>
        <taxon>Pseudomonadati</taxon>
        <taxon>Pseudomonadota</taxon>
        <taxon>Alphaproteobacteria</taxon>
        <taxon>Hyphomicrobiales</taxon>
        <taxon>Methylobacteriaceae</taxon>
        <taxon>Methylobacterium</taxon>
    </lineage>
</organism>
<sequence length="297" mass="33272">MNVEAIKPPLRVRQVRLTGAALNWMSRLAPARRVINFTRVAPGFRFLYRMALGYQRSYRTLEEAEAAVSAYAQHGHQNPANADLHLTLNKRARPSDYAALFHLQRLLPNIRSIFDLGGNVGNLYYCYSEFFPEKDLIWTVHDLPENVARGRALAQRRGADRLSFADTWREASGVDLLLISGALHYLKQPLAGMLATLETLPRYILINRTPVTNGPSFAAVQDSGPFRVACLVRNRQALLKDLEGAGYRLLDTWHAAELALQIPGDHDHTVPFYSGFLLEHNPASAATQSGQEIRAED</sequence>
<dbReference type="AlphaFoldDB" id="A0AA37TE54"/>
<evidence type="ECO:0000313" key="2">
    <source>
        <dbReference type="Proteomes" id="UP001157440"/>
    </source>
</evidence>
<reference evidence="2" key="1">
    <citation type="journal article" date="2019" name="Int. J. Syst. Evol. Microbiol.">
        <title>The Global Catalogue of Microorganisms (GCM) 10K type strain sequencing project: providing services to taxonomists for standard genome sequencing and annotation.</title>
        <authorList>
            <consortium name="The Broad Institute Genomics Platform"/>
            <consortium name="The Broad Institute Genome Sequencing Center for Infectious Disease"/>
            <person name="Wu L."/>
            <person name="Ma J."/>
        </authorList>
    </citation>
    <scope>NUCLEOTIDE SEQUENCE [LARGE SCALE GENOMIC DNA]</scope>
    <source>
        <strain evidence="2">NBRC 103632</strain>
    </source>
</reference>
<accession>A0AA37TE54</accession>
<name>A0AA37TE54_9HYPH</name>
<protein>
    <recommendedName>
        <fullName evidence="3">Methyltransferase, TIGR04325 family</fullName>
    </recommendedName>
</protein>
<dbReference type="InterPro" id="IPR027612">
    <property type="entry name" value="Put_MTase_LIC12133"/>
</dbReference>
<comment type="caution">
    <text evidence="1">The sequence shown here is derived from an EMBL/GenBank/DDBJ whole genome shotgun (WGS) entry which is preliminary data.</text>
</comment>
<dbReference type="EMBL" id="BSPL01000013">
    <property type="protein sequence ID" value="GLS70125.1"/>
    <property type="molecule type" value="Genomic_DNA"/>
</dbReference>
<dbReference type="InterPro" id="IPR029063">
    <property type="entry name" value="SAM-dependent_MTases_sf"/>
</dbReference>
<keyword evidence="2" id="KW-1185">Reference proteome</keyword>
<proteinExistence type="predicted"/>
<dbReference type="SUPFAM" id="SSF53335">
    <property type="entry name" value="S-adenosyl-L-methionine-dependent methyltransferases"/>
    <property type="match status" value="1"/>
</dbReference>
<evidence type="ECO:0008006" key="3">
    <source>
        <dbReference type="Google" id="ProtNLM"/>
    </source>
</evidence>
<dbReference type="NCBIfam" id="TIGR04325">
    <property type="entry name" value="MTase_LIC12133"/>
    <property type="match status" value="1"/>
</dbReference>
<evidence type="ECO:0000313" key="1">
    <source>
        <dbReference type="EMBL" id="GLS70125.1"/>
    </source>
</evidence>
<dbReference type="Gene3D" id="3.40.50.150">
    <property type="entry name" value="Vaccinia Virus protein VP39"/>
    <property type="match status" value="1"/>
</dbReference>